<keyword evidence="4" id="KW-0378">Hydrolase</keyword>
<dbReference type="InterPro" id="IPR001584">
    <property type="entry name" value="Integrase_cat-core"/>
</dbReference>
<dbReference type="GO" id="GO:0003676">
    <property type="term" value="F:nucleic acid binding"/>
    <property type="evidence" value="ECO:0007669"/>
    <property type="project" value="InterPro"/>
</dbReference>
<dbReference type="Pfam" id="PF13976">
    <property type="entry name" value="gag_pre-integrs"/>
    <property type="match status" value="1"/>
</dbReference>
<evidence type="ECO:0000259" key="8">
    <source>
        <dbReference type="PROSITE" id="PS50158"/>
    </source>
</evidence>
<dbReference type="Gene3D" id="4.10.60.10">
    <property type="entry name" value="Zinc finger, CCHC-type"/>
    <property type="match status" value="1"/>
</dbReference>
<evidence type="ECO:0000313" key="11">
    <source>
        <dbReference type="Proteomes" id="UP000436088"/>
    </source>
</evidence>
<gene>
    <name evidence="10" type="ORF">F3Y22_tig00110483pilonHSYRG00411</name>
</gene>
<dbReference type="GO" id="GO:0006508">
    <property type="term" value="P:proteolysis"/>
    <property type="evidence" value="ECO:0007669"/>
    <property type="project" value="UniProtKB-KW"/>
</dbReference>
<dbReference type="CDD" id="cd09272">
    <property type="entry name" value="RNase_HI_RT_Ty1"/>
    <property type="match status" value="1"/>
</dbReference>
<evidence type="ECO:0000259" key="9">
    <source>
        <dbReference type="PROSITE" id="PS50994"/>
    </source>
</evidence>
<dbReference type="PANTHER" id="PTHR42648">
    <property type="entry name" value="TRANSPOSASE, PUTATIVE-RELATED"/>
    <property type="match status" value="1"/>
</dbReference>
<feature type="domain" description="CCHC-type" evidence="8">
    <location>
        <begin position="303"/>
        <end position="318"/>
    </location>
</feature>
<dbReference type="GO" id="GO:0004190">
    <property type="term" value="F:aspartic-type endopeptidase activity"/>
    <property type="evidence" value="ECO:0007669"/>
    <property type="project" value="UniProtKB-KW"/>
</dbReference>
<dbReference type="InterPro" id="IPR054722">
    <property type="entry name" value="PolX-like_BBD"/>
</dbReference>
<dbReference type="InterPro" id="IPR039537">
    <property type="entry name" value="Retrotran_Ty1/copia-like"/>
</dbReference>
<comment type="caution">
    <text evidence="10">The sequence shown here is derived from an EMBL/GenBank/DDBJ whole genome shotgun (WGS) entry which is preliminary data.</text>
</comment>
<dbReference type="Proteomes" id="UP000436088">
    <property type="component" value="Unassembled WGS sequence"/>
</dbReference>
<keyword evidence="3" id="KW-0064">Aspartyl protease</keyword>
<keyword evidence="6" id="KW-0175">Coiled coil</keyword>
<dbReference type="Pfam" id="PF14223">
    <property type="entry name" value="Retrotran_gag_2"/>
    <property type="match status" value="1"/>
</dbReference>
<dbReference type="SUPFAM" id="SSF53098">
    <property type="entry name" value="Ribonuclease H-like"/>
    <property type="match status" value="1"/>
</dbReference>
<feature type="coiled-coil region" evidence="6">
    <location>
        <begin position="187"/>
        <end position="222"/>
    </location>
</feature>
<keyword evidence="5" id="KW-0863">Zinc-finger</keyword>
<evidence type="ECO:0000313" key="10">
    <source>
        <dbReference type="EMBL" id="KAE8702390.1"/>
    </source>
</evidence>
<dbReference type="InterPro" id="IPR036397">
    <property type="entry name" value="RNaseH_sf"/>
</dbReference>
<dbReference type="Pfam" id="PF25597">
    <property type="entry name" value="SH3_retrovirus"/>
    <property type="match status" value="1"/>
</dbReference>
<sequence>MANMTGQMLLPRLTKANYENWSIQMKALLGSQDAWEVVEEGFEEPTTTTGYTTAQTKALKEARSKDKAALYMLFRAVDESGFEKIAGAATSKEAWDILGKVFKGANRVKQVRLQTLRGELESIKLKELESVSDYITRVQTVVNQLNRNGEALTEARVVEKILRSLTDNFENVVCAIEESKDLATLTVNELTGSLEAHEQRKKKKKEETLEQALQTKALIKDEKVFYSQNFRGKGRGRGGRGYGRGGQGDSHEGYYKENGQSSQPNWRGRGRERGRGGRSNYSNIECYKCYKYGHYAKDCNSDKCYNCGKVGHFAKDCRADKKVEETINLALEDEANEGFLLMAQNEFNINNDTLWYLESGASNHMCGHKYLFKEMKKIEDGHVTFGDASKVQVKGRGTICYLQKDGLIGSIQDVFYVPDLKTNILSMGQLTEKGYSALLKDRILHLKDKQGRIVARVEMGKNRMYKLNLRSVREKCLRIDVEDKASLWHLRFGHLHHGGLKELAKKNMVHGLPDIDYEGKFCEECVLGKQSRTSFQKKAEYRAKHPLELIHTDICGPITPESFSSKRYFISFIDDFSRKTWVYFLKEKSEAFEVFKKFKVMVEKATGRHIKAVRSDRGGEYTSTAFMEYCEEQGIRRFLTAPYSPQQNGVAERKNRTILDMVRSMLKSKKMPKEFWTEAVQCAIYVQNRCPHIKLDDQTPQETWSGQKPTVSHLKVFGSIAYAHVLDQRRTKLEDKSKKYIFIGYDEKIKGYKLFDPISKKVMVSRDVRINEASEWDWNNSTEAIIEVGESSIVSPKNIPTNSETTDDEDEPRQPKIRSLQDLYDSTNEVNLVCLLADAENISFEEALRDKKWRTAMNEEIEAIDRNNTWELAELPKGSQPIGVKWVFKKKMNAQGEIERYKARLVAKGYKQKAGIDYDEVFAPVARMETIRLLISQAAQFKWPIFQMDVKSAFLNGVLEEDIYIEQPPGYVKVEEDKKVLKLKKALYGLKQAPRAWNTRIDTYFMENGFKKCPYEHALYAKKNGGNVLFVALYVDDLIFMGNNDEMIEEFKGTMTREFEMTDLGLMKFFLGLEVRQVETGIFVSQETYAKEILKKYNMENCNPVSTPMEPGAKLSKFDGGERVDASRYRSLVGSLRYLTCTRPDLSLSVGIVSRFMEEPVYSHWKALKRILRYIQGTVSLGLFYSKAEDYKLVGYSDSDWCGDIDDRKSTSGYVFFMGDNAFTWLSKKQPIVTFSTCEAEYVAASWCVCHAIWLRNLLSKMELKQLGVTMIHVDNKSAIELAKNPVNHERSKHINVRFHFIRDHVKEGSVELVHVASQDQVADIFTKPLPKVLLDKCKKMIGMMDGRNI</sequence>
<dbReference type="Pfam" id="PF00665">
    <property type="entry name" value="rve"/>
    <property type="match status" value="1"/>
</dbReference>
<name>A0A6A3AD07_HIBSY</name>
<dbReference type="GO" id="GO:0015074">
    <property type="term" value="P:DNA integration"/>
    <property type="evidence" value="ECO:0007669"/>
    <property type="project" value="InterPro"/>
</dbReference>
<keyword evidence="2" id="KW-0479">Metal-binding</keyword>
<dbReference type="SUPFAM" id="SSF56672">
    <property type="entry name" value="DNA/RNA polymerases"/>
    <property type="match status" value="1"/>
</dbReference>
<dbReference type="Pfam" id="PF00098">
    <property type="entry name" value="zf-CCHC"/>
    <property type="match status" value="1"/>
</dbReference>
<dbReference type="InterPro" id="IPR001878">
    <property type="entry name" value="Znf_CCHC"/>
</dbReference>
<dbReference type="InterPro" id="IPR012337">
    <property type="entry name" value="RNaseH-like_sf"/>
</dbReference>
<dbReference type="Pfam" id="PF07727">
    <property type="entry name" value="RVT_2"/>
    <property type="match status" value="1"/>
</dbReference>
<evidence type="ECO:0000256" key="4">
    <source>
        <dbReference type="ARBA" id="ARBA00022801"/>
    </source>
</evidence>
<dbReference type="PROSITE" id="PS50994">
    <property type="entry name" value="INTEGRASE"/>
    <property type="match status" value="1"/>
</dbReference>
<feature type="domain" description="Integrase catalytic" evidence="9">
    <location>
        <begin position="542"/>
        <end position="708"/>
    </location>
</feature>
<evidence type="ECO:0000256" key="2">
    <source>
        <dbReference type="ARBA" id="ARBA00022723"/>
    </source>
</evidence>
<dbReference type="GO" id="GO:0008270">
    <property type="term" value="F:zinc ion binding"/>
    <property type="evidence" value="ECO:0007669"/>
    <property type="project" value="UniProtKB-KW"/>
</dbReference>
<proteinExistence type="predicted"/>
<dbReference type="InterPro" id="IPR036875">
    <property type="entry name" value="Znf_CCHC_sf"/>
</dbReference>
<dbReference type="Gene3D" id="3.30.420.10">
    <property type="entry name" value="Ribonuclease H-like superfamily/Ribonuclease H"/>
    <property type="match status" value="1"/>
</dbReference>
<dbReference type="PANTHER" id="PTHR42648:SF18">
    <property type="entry name" value="RETROTRANSPOSON, UNCLASSIFIED-LIKE PROTEIN"/>
    <property type="match status" value="1"/>
</dbReference>
<feature type="compositionally biased region" description="Polar residues" evidence="7">
    <location>
        <begin position="794"/>
        <end position="804"/>
    </location>
</feature>
<evidence type="ECO:0000256" key="1">
    <source>
        <dbReference type="ARBA" id="ARBA00022670"/>
    </source>
</evidence>
<evidence type="ECO:0000256" key="5">
    <source>
        <dbReference type="PROSITE-ProRule" id="PRU00047"/>
    </source>
</evidence>
<feature type="compositionally biased region" description="Gly residues" evidence="7">
    <location>
        <begin position="239"/>
        <end position="248"/>
    </location>
</feature>
<evidence type="ECO:0000256" key="7">
    <source>
        <dbReference type="SAM" id="MobiDB-lite"/>
    </source>
</evidence>
<evidence type="ECO:0000256" key="6">
    <source>
        <dbReference type="SAM" id="Coils"/>
    </source>
</evidence>
<dbReference type="InterPro" id="IPR025724">
    <property type="entry name" value="GAG-pre-integrase_dom"/>
</dbReference>
<evidence type="ECO:0008006" key="12">
    <source>
        <dbReference type="Google" id="ProtNLM"/>
    </source>
</evidence>
<organism evidence="10 11">
    <name type="scientific">Hibiscus syriacus</name>
    <name type="common">Rose of Sharon</name>
    <dbReference type="NCBI Taxonomy" id="106335"/>
    <lineage>
        <taxon>Eukaryota</taxon>
        <taxon>Viridiplantae</taxon>
        <taxon>Streptophyta</taxon>
        <taxon>Embryophyta</taxon>
        <taxon>Tracheophyta</taxon>
        <taxon>Spermatophyta</taxon>
        <taxon>Magnoliopsida</taxon>
        <taxon>eudicotyledons</taxon>
        <taxon>Gunneridae</taxon>
        <taxon>Pentapetalae</taxon>
        <taxon>rosids</taxon>
        <taxon>malvids</taxon>
        <taxon>Malvales</taxon>
        <taxon>Malvaceae</taxon>
        <taxon>Malvoideae</taxon>
        <taxon>Hibiscus</taxon>
    </lineage>
</organism>
<evidence type="ECO:0000256" key="3">
    <source>
        <dbReference type="ARBA" id="ARBA00022750"/>
    </source>
</evidence>
<dbReference type="InterPro" id="IPR013103">
    <property type="entry name" value="RVT_2"/>
</dbReference>
<feature type="region of interest" description="Disordered" evidence="7">
    <location>
        <begin position="231"/>
        <end position="277"/>
    </location>
</feature>
<reference evidence="10" key="1">
    <citation type="submission" date="2019-09" db="EMBL/GenBank/DDBJ databases">
        <title>Draft genome information of white flower Hibiscus syriacus.</title>
        <authorList>
            <person name="Kim Y.-M."/>
        </authorList>
    </citation>
    <scope>NUCLEOTIDE SEQUENCE [LARGE SCALE GENOMIC DNA]</scope>
    <source>
        <strain evidence="10">YM2019G1</strain>
    </source>
</reference>
<keyword evidence="5" id="KW-0862">Zinc</keyword>
<protein>
    <recommendedName>
        <fullName evidence="12">Retrovirus-related Pol polyprotein from transposon TNT 1-94</fullName>
    </recommendedName>
</protein>
<dbReference type="SUPFAM" id="SSF57756">
    <property type="entry name" value="Retrovirus zinc finger-like domains"/>
    <property type="match status" value="1"/>
</dbReference>
<feature type="region of interest" description="Disordered" evidence="7">
    <location>
        <begin position="794"/>
        <end position="814"/>
    </location>
</feature>
<keyword evidence="11" id="KW-1185">Reference proteome</keyword>
<dbReference type="InterPro" id="IPR057670">
    <property type="entry name" value="SH3_retrovirus"/>
</dbReference>
<dbReference type="SMART" id="SM00343">
    <property type="entry name" value="ZnF_C2HC"/>
    <property type="match status" value="2"/>
</dbReference>
<keyword evidence="1" id="KW-0645">Protease</keyword>
<dbReference type="Pfam" id="PF22936">
    <property type="entry name" value="Pol_BBD"/>
    <property type="match status" value="1"/>
</dbReference>
<dbReference type="InterPro" id="IPR043502">
    <property type="entry name" value="DNA/RNA_pol_sf"/>
</dbReference>
<dbReference type="PROSITE" id="PS50158">
    <property type="entry name" value="ZF_CCHC"/>
    <property type="match status" value="2"/>
</dbReference>
<accession>A0A6A3AD07</accession>
<dbReference type="EMBL" id="VEPZ02001008">
    <property type="protein sequence ID" value="KAE8702390.1"/>
    <property type="molecule type" value="Genomic_DNA"/>
</dbReference>
<feature type="domain" description="CCHC-type" evidence="8">
    <location>
        <begin position="286"/>
        <end position="299"/>
    </location>
</feature>